<dbReference type="AlphaFoldDB" id="F8DDM6"/>
<dbReference type="OrthoDB" id="193751at2157"/>
<evidence type="ECO:0000313" key="1">
    <source>
        <dbReference type="EMBL" id="AEH39128.1"/>
    </source>
</evidence>
<gene>
    <name evidence="1" type="ordered locus">Halxa_0529</name>
</gene>
<evidence type="ECO:0000313" key="2">
    <source>
        <dbReference type="Proteomes" id="UP000006794"/>
    </source>
</evidence>
<reference evidence="2" key="1">
    <citation type="journal article" date="2012" name="Stand. Genomic Sci.">
        <title>Complete genome sequence of Halopiger xanaduensis type strain (SH-6(T)).</title>
        <authorList>
            <person name="Anderson I."/>
            <person name="Tindall B.J."/>
            <person name="Rohde M."/>
            <person name="Lucas S."/>
            <person name="Han J."/>
            <person name="Lapidus A."/>
            <person name="Cheng J.F."/>
            <person name="Goodwin L."/>
            <person name="Pitluck S."/>
            <person name="Peters L."/>
            <person name="Pati A."/>
            <person name="Mikhailova N."/>
            <person name="Pagani I."/>
            <person name="Teshima H."/>
            <person name="Han C."/>
            <person name="Tapia R."/>
            <person name="Land M."/>
            <person name="Woyke T."/>
            <person name="Klenk H.P."/>
            <person name="Kyrpides N."/>
            <person name="Ivanova N."/>
        </authorList>
    </citation>
    <scope>NUCLEOTIDE SEQUENCE [LARGE SCALE GENOMIC DNA]</scope>
    <source>
        <strain evidence="2">DSM 18323 / JCM 14033 / SH-6</strain>
        <plasmid evidence="2">Plasmid pHALXA01</plasmid>
    </source>
</reference>
<dbReference type="RefSeq" id="WP_013875856.1">
    <property type="nucleotide sequence ID" value="NC_015658.1"/>
</dbReference>
<dbReference type="Proteomes" id="UP000006794">
    <property type="component" value="Plasmid pHALXA01"/>
</dbReference>
<keyword evidence="1" id="KW-0614">Plasmid</keyword>
<protein>
    <submittedName>
        <fullName evidence="1">Uncharacterized protein</fullName>
    </submittedName>
</protein>
<dbReference type="HOGENOM" id="CLU_075998_0_0_2"/>
<dbReference type="EMBL" id="CP002840">
    <property type="protein sequence ID" value="AEH39128.1"/>
    <property type="molecule type" value="Genomic_DNA"/>
</dbReference>
<name>F8DDM6_HALXS</name>
<organism evidence="1 2">
    <name type="scientific">Halopiger xanaduensis (strain DSM 18323 / JCM 14033 / SH-6)</name>
    <dbReference type="NCBI Taxonomy" id="797210"/>
    <lineage>
        <taxon>Archaea</taxon>
        <taxon>Methanobacteriati</taxon>
        <taxon>Methanobacteriota</taxon>
        <taxon>Stenosarchaea group</taxon>
        <taxon>Halobacteria</taxon>
        <taxon>Halobacteriales</taxon>
        <taxon>Natrialbaceae</taxon>
        <taxon>Halopiger</taxon>
    </lineage>
</organism>
<dbReference type="PROSITE" id="PS51257">
    <property type="entry name" value="PROKAR_LIPOPROTEIN"/>
    <property type="match status" value="1"/>
</dbReference>
<keyword evidence="2" id="KW-1185">Reference proteome</keyword>
<sequence>MRRRQVLASCGSLLAVTVAGCGHPPVVLDMDGATADDIADEVSMAADPGSEEYTLVTSARENGSATRTGRTELFDRIDTVRADDTFYEVSETRLESNDVTVYEVLVDIDPENSTPELGEIAYDDLPEADRNRLERIVSEEDQPGQSEYDIGVEYGTADEVGNDSVFVPERQYDIVRRDEDRYRIAVHSRTATEATYRYEVTEIAPDVAAFAARIRERYLFALADLSDAERAVVEKAIDEGYFEDDDAFRSVIDRIRDHDGLDVTGTYGTWLVEYEGDEYVTYAEW</sequence>
<dbReference type="KEGG" id="hxa:Halxa_0529"/>
<geneLocation type="plasmid" evidence="1 2">
    <name>pHALXA01</name>
</geneLocation>
<proteinExistence type="predicted"/>
<accession>F8DDM6</accession>
<dbReference type="GeneID" id="10795396"/>